<feature type="transmembrane region" description="Helical" evidence="5">
    <location>
        <begin position="403"/>
        <end position="424"/>
    </location>
</feature>
<evidence type="ECO:0000256" key="3">
    <source>
        <dbReference type="ARBA" id="ARBA00022989"/>
    </source>
</evidence>
<comment type="subcellular location">
    <subcellularLocation>
        <location evidence="1">Cell membrane</location>
        <topology evidence="1">Multi-pass membrane protein</topology>
    </subcellularLocation>
</comment>
<feature type="transmembrane region" description="Helical" evidence="5">
    <location>
        <begin position="175"/>
        <end position="197"/>
    </location>
</feature>
<dbReference type="InterPro" id="IPR036259">
    <property type="entry name" value="MFS_trans_sf"/>
</dbReference>
<dbReference type="PROSITE" id="PS50850">
    <property type="entry name" value="MFS"/>
    <property type="match status" value="1"/>
</dbReference>
<dbReference type="Proteomes" id="UP001597183">
    <property type="component" value="Unassembled WGS sequence"/>
</dbReference>
<dbReference type="InterPro" id="IPR020846">
    <property type="entry name" value="MFS_dom"/>
</dbReference>
<evidence type="ECO:0000256" key="5">
    <source>
        <dbReference type="SAM" id="Phobius"/>
    </source>
</evidence>
<accession>A0ABW4APL1</accession>
<feature type="transmembrane region" description="Helical" evidence="5">
    <location>
        <begin position="317"/>
        <end position="336"/>
    </location>
</feature>
<dbReference type="Gene3D" id="1.20.1250.20">
    <property type="entry name" value="MFS general substrate transporter like domains"/>
    <property type="match status" value="2"/>
</dbReference>
<dbReference type="InterPro" id="IPR039672">
    <property type="entry name" value="MFS_2"/>
</dbReference>
<evidence type="ECO:0000256" key="1">
    <source>
        <dbReference type="ARBA" id="ARBA00004651"/>
    </source>
</evidence>
<feature type="transmembrane region" description="Helical" evidence="5">
    <location>
        <begin position="106"/>
        <end position="128"/>
    </location>
</feature>
<comment type="caution">
    <text evidence="7">The sequence shown here is derived from an EMBL/GenBank/DDBJ whole genome shotgun (WGS) entry which is preliminary data.</text>
</comment>
<keyword evidence="8" id="KW-1185">Reference proteome</keyword>
<evidence type="ECO:0000256" key="2">
    <source>
        <dbReference type="ARBA" id="ARBA00022692"/>
    </source>
</evidence>
<name>A0ABW4APL1_9ACTN</name>
<dbReference type="PANTHER" id="PTHR11328">
    <property type="entry name" value="MAJOR FACILITATOR SUPERFAMILY DOMAIN-CONTAINING PROTEIN"/>
    <property type="match status" value="1"/>
</dbReference>
<dbReference type="PANTHER" id="PTHR11328:SF24">
    <property type="entry name" value="MAJOR FACILITATOR SUPERFAMILY (MFS) PROFILE DOMAIN-CONTAINING PROTEIN"/>
    <property type="match status" value="1"/>
</dbReference>
<dbReference type="SUPFAM" id="SSF103473">
    <property type="entry name" value="MFS general substrate transporter"/>
    <property type="match status" value="1"/>
</dbReference>
<feature type="transmembrane region" description="Helical" evidence="5">
    <location>
        <begin position="232"/>
        <end position="252"/>
    </location>
</feature>
<proteinExistence type="predicted"/>
<dbReference type="Pfam" id="PF13347">
    <property type="entry name" value="MFS_2"/>
    <property type="match status" value="1"/>
</dbReference>
<dbReference type="EMBL" id="JBHTMK010000063">
    <property type="protein sequence ID" value="MFD1372791.1"/>
    <property type="molecule type" value="Genomic_DNA"/>
</dbReference>
<keyword evidence="4 5" id="KW-0472">Membrane</keyword>
<evidence type="ECO:0000256" key="4">
    <source>
        <dbReference type="ARBA" id="ARBA00023136"/>
    </source>
</evidence>
<feature type="transmembrane region" description="Helical" evidence="5">
    <location>
        <begin position="12"/>
        <end position="33"/>
    </location>
</feature>
<feature type="domain" description="Major facilitator superfamily (MFS) profile" evidence="6">
    <location>
        <begin position="227"/>
        <end position="443"/>
    </location>
</feature>
<keyword evidence="3 5" id="KW-1133">Transmembrane helix</keyword>
<organism evidence="7 8">
    <name type="scientific">Actinoplanes sichuanensis</name>
    <dbReference type="NCBI Taxonomy" id="512349"/>
    <lineage>
        <taxon>Bacteria</taxon>
        <taxon>Bacillati</taxon>
        <taxon>Actinomycetota</taxon>
        <taxon>Actinomycetes</taxon>
        <taxon>Micromonosporales</taxon>
        <taxon>Micromonosporaceae</taxon>
        <taxon>Actinoplanes</taxon>
    </lineage>
</organism>
<evidence type="ECO:0000313" key="7">
    <source>
        <dbReference type="EMBL" id="MFD1372791.1"/>
    </source>
</evidence>
<sequence>MSVRRGDLVRYATGSVGMGVWVTVPGLLLLYFLTHTLGVPPAVAGLTLLLPKIIDVVVHPYLGSRSDRAARRTGDRIGMLRAGLLLAVAMAGMFSVPAGLSGAPAALWVGGWFIAGNLLFACFQVPYLTTPSDLRVGYHERTRVFMVRMLFLTLGLLGAGVAAPALVAAGGRGDYARMAVLLSVVMVVSGLVAITGVRRLTAHAGFRAPAASHSTRADVAAAWRDRDFRALVLSYLFTGTTTHLFLAALPFYTEYVFENTKLTAVFMGAFLGPAVIAGPVWARVSRRIGKQRGLLVSQGVFVAGSLAPLSGYGLVPAVIMVVALGVAFAGLQLFAFSMVPDAVAAAAVQDTTRAGAYTGVWTATEATGTAIGPYLYAAVLAAGGFLATTDGQAVAQPSSARTALLLGFTVVPAALMAVALFFQLRWTLDRPDTPAVPPPALHP</sequence>
<dbReference type="RefSeq" id="WP_317794524.1">
    <property type="nucleotide sequence ID" value="NZ_AP028461.1"/>
</dbReference>
<feature type="transmembrane region" description="Helical" evidence="5">
    <location>
        <begin position="39"/>
        <end position="58"/>
    </location>
</feature>
<gene>
    <name evidence="7" type="ORF">ACFQ5G_46330</name>
</gene>
<feature type="transmembrane region" description="Helical" evidence="5">
    <location>
        <begin position="149"/>
        <end position="169"/>
    </location>
</feature>
<evidence type="ECO:0000259" key="6">
    <source>
        <dbReference type="PROSITE" id="PS50850"/>
    </source>
</evidence>
<feature type="transmembrane region" description="Helical" evidence="5">
    <location>
        <begin position="79"/>
        <end position="100"/>
    </location>
</feature>
<protein>
    <submittedName>
        <fullName evidence="7">MFS transporter</fullName>
    </submittedName>
</protein>
<reference evidence="8" key="1">
    <citation type="journal article" date="2019" name="Int. J. Syst. Evol. Microbiol.">
        <title>The Global Catalogue of Microorganisms (GCM) 10K type strain sequencing project: providing services to taxonomists for standard genome sequencing and annotation.</title>
        <authorList>
            <consortium name="The Broad Institute Genomics Platform"/>
            <consortium name="The Broad Institute Genome Sequencing Center for Infectious Disease"/>
            <person name="Wu L."/>
            <person name="Ma J."/>
        </authorList>
    </citation>
    <scope>NUCLEOTIDE SEQUENCE [LARGE SCALE GENOMIC DNA]</scope>
    <source>
        <strain evidence="8">CCM 7526</strain>
    </source>
</reference>
<evidence type="ECO:0000313" key="8">
    <source>
        <dbReference type="Proteomes" id="UP001597183"/>
    </source>
</evidence>
<feature type="transmembrane region" description="Helical" evidence="5">
    <location>
        <begin position="264"/>
        <end position="282"/>
    </location>
</feature>
<keyword evidence="2 5" id="KW-0812">Transmembrane</keyword>